<reference evidence="3" key="1">
    <citation type="journal article" date="2019" name="Int. J. Syst. Evol. Microbiol.">
        <title>The Global Catalogue of Microorganisms (GCM) 10K type strain sequencing project: providing services to taxonomists for standard genome sequencing and annotation.</title>
        <authorList>
            <consortium name="The Broad Institute Genomics Platform"/>
            <consortium name="The Broad Institute Genome Sequencing Center for Infectious Disease"/>
            <person name="Wu L."/>
            <person name="Ma J."/>
        </authorList>
    </citation>
    <scope>NUCLEOTIDE SEQUENCE [LARGE SCALE GENOMIC DNA]</scope>
    <source>
        <strain evidence="3">ICMP 19515</strain>
    </source>
</reference>
<protein>
    <submittedName>
        <fullName evidence="2">Uncharacterized protein</fullName>
    </submittedName>
</protein>
<dbReference type="EMBL" id="JBHRVD010000001">
    <property type="protein sequence ID" value="MFC3321140.1"/>
    <property type="molecule type" value="Genomic_DNA"/>
</dbReference>
<sequence length="63" mass="6678">MNSLNRYVASLLAAIVMLSPAGAMADQKGKPEPLTIQEQGSFAVGGKVVSTPQPIRPDRSRPE</sequence>
<accession>A0ABV7MHB2</accession>
<feature type="chain" id="PRO_5046437913" evidence="1">
    <location>
        <begin position="26"/>
        <end position="63"/>
    </location>
</feature>
<name>A0ABV7MHB2_9HYPH</name>
<feature type="signal peptide" evidence="1">
    <location>
        <begin position="1"/>
        <end position="25"/>
    </location>
</feature>
<evidence type="ECO:0000313" key="2">
    <source>
        <dbReference type="EMBL" id="MFC3321140.1"/>
    </source>
</evidence>
<keyword evidence="1" id="KW-0732">Signal</keyword>
<organism evidence="2 3">
    <name type="scientific">Mesorhizobium cantuariense</name>
    <dbReference type="NCBI Taxonomy" id="1300275"/>
    <lineage>
        <taxon>Bacteria</taxon>
        <taxon>Pseudomonadati</taxon>
        <taxon>Pseudomonadota</taxon>
        <taxon>Alphaproteobacteria</taxon>
        <taxon>Hyphomicrobiales</taxon>
        <taxon>Phyllobacteriaceae</taxon>
        <taxon>Mesorhizobium</taxon>
    </lineage>
</organism>
<evidence type="ECO:0000313" key="3">
    <source>
        <dbReference type="Proteomes" id="UP001595648"/>
    </source>
</evidence>
<dbReference type="Proteomes" id="UP001595648">
    <property type="component" value="Unassembled WGS sequence"/>
</dbReference>
<comment type="caution">
    <text evidence="2">The sequence shown here is derived from an EMBL/GenBank/DDBJ whole genome shotgun (WGS) entry which is preliminary data.</text>
</comment>
<keyword evidence="3" id="KW-1185">Reference proteome</keyword>
<proteinExistence type="predicted"/>
<gene>
    <name evidence="2" type="ORF">ACFOJ9_05000</name>
</gene>
<dbReference type="RefSeq" id="WP_378977255.1">
    <property type="nucleotide sequence ID" value="NZ_JBHRVD010000001.1"/>
</dbReference>
<evidence type="ECO:0000256" key="1">
    <source>
        <dbReference type="SAM" id="SignalP"/>
    </source>
</evidence>